<evidence type="ECO:0000313" key="1">
    <source>
        <dbReference type="EMBL" id="CAF4869844.1"/>
    </source>
</evidence>
<evidence type="ECO:0000313" key="4">
    <source>
        <dbReference type="EMBL" id="CAF5048685.1"/>
    </source>
</evidence>
<sequence length="22" mass="2245">MQSPCSSLPCFNGGLCSETIIG</sequence>
<dbReference type="Proteomes" id="UP000681967">
    <property type="component" value="Unassembled WGS sequence"/>
</dbReference>
<dbReference type="EMBL" id="CAJOBJ010225774">
    <property type="protein sequence ID" value="CAF5043461.1"/>
    <property type="molecule type" value="Genomic_DNA"/>
</dbReference>
<organism evidence="3 5">
    <name type="scientific">Rotaria magnacalcarata</name>
    <dbReference type="NCBI Taxonomy" id="392030"/>
    <lineage>
        <taxon>Eukaryota</taxon>
        <taxon>Metazoa</taxon>
        <taxon>Spiralia</taxon>
        <taxon>Gnathifera</taxon>
        <taxon>Rotifera</taxon>
        <taxon>Eurotatoria</taxon>
        <taxon>Bdelloidea</taxon>
        <taxon>Philodinida</taxon>
        <taxon>Philodinidae</taxon>
        <taxon>Rotaria</taxon>
    </lineage>
</organism>
<gene>
    <name evidence="1" type="ORF">BYL167_LOCUS50907</name>
    <name evidence="2" type="ORF">BYL167_LOCUS51172</name>
    <name evidence="3" type="ORF">GIL414_LOCUS59554</name>
    <name evidence="4" type="ORF">GIL414_LOCUS59834</name>
</gene>
<evidence type="ECO:0000313" key="5">
    <source>
        <dbReference type="Proteomes" id="UP000681720"/>
    </source>
</evidence>
<accession>A0A8S3DVT4</accession>
<protein>
    <submittedName>
        <fullName evidence="3">Uncharacterized protein</fullName>
    </submittedName>
</protein>
<feature type="non-terminal residue" evidence="3">
    <location>
        <position position="22"/>
    </location>
</feature>
<dbReference type="AlphaFoldDB" id="A0A8S3DVT4"/>
<comment type="caution">
    <text evidence="3">The sequence shown here is derived from an EMBL/GenBank/DDBJ whole genome shotgun (WGS) entry which is preliminary data.</text>
</comment>
<dbReference type="EMBL" id="CAJOBH010158317">
    <property type="protein sequence ID" value="CAF4869844.1"/>
    <property type="molecule type" value="Genomic_DNA"/>
</dbReference>
<proteinExistence type="predicted"/>
<dbReference type="Proteomes" id="UP000681720">
    <property type="component" value="Unassembled WGS sequence"/>
</dbReference>
<evidence type="ECO:0000313" key="2">
    <source>
        <dbReference type="EMBL" id="CAF4876444.1"/>
    </source>
</evidence>
<dbReference type="EMBL" id="CAJOBH010160306">
    <property type="protein sequence ID" value="CAF4876444.1"/>
    <property type="molecule type" value="Genomic_DNA"/>
</dbReference>
<evidence type="ECO:0000313" key="3">
    <source>
        <dbReference type="EMBL" id="CAF5043461.1"/>
    </source>
</evidence>
<name>A0A8S3DVT4_9BILA</name>
<dbReference type="EMBL" id="CAJOBJ010228190">
    <property type="protein sequence ID" value="CAF5048685.1"/>
    <property type="molecule type" value="Genomic_DNA"/>
</dbReference>
<reference evidence="3" key="1">
    <citation type="submission" date="2021-02" db="EMBL/GenBank/DDBJ databases">
        <authorList>
            <person name="Nowell W R."/>
        </authorList>
    </citation>
    <scope>NUCLEOTIDE SEQUENCE</scope>
</reference>